<dbReference type="SUPFAM" id="SSF53756">
    <property type="entry name" value="UDP-Glycosyltransferase/glycogen phosphorylase"/>
    <property type="match status" value="1"/>
</dbReference>
<dbReference type="GO" id="GO:0009103">
    <property type="term" value="P:lipopolysaccharide biosynthetic process"/>
    <property type="evidence" value="ECO:0007669"/>
    <property type="project" value="TreeGrafter"/>
</dbReference>
<dbReference type="AlphaFoldDB" id="A0A4D7JJY6"/>
<dbReference type="PANTHER" id="PTHR46401">
    <property type="entry name" value="GLYCOSYLTRANSFERASE WBBK-RELATED"/>
    <property type="match status" value="1"/>
</dbReference>
<feature type="domain" description="Glycosyl transferase family 1" evidence="2">
    <location>
        <begin position="194"/>
        <end position="355"/>
    </location>
</feature>
<dbReference type="InterPro" id="IPR001296">
    <property type="entry name" value="Glyco_trans_1"/>
</dbReference>
<organism evidence="4 5">
    <name type="scientific">Mangrovivirga cuniculi</name>
    <dbReference type="NCBI Taxonomy" id="2715131"/>
    <lineage>
        <taxon>Bacteria</taxon>
        <taxon>Pseudomonadati</taxon>
        <taxon>Bacteroidota</taxon>
        <taxon>Cytophagia</taxon>
        <taxon>Cytophagales</taxon>
        <taxon>Mangrovivirgaceae</taxon>
        <taxon>Mangrovivirga</taxon>
    </lineage>
</organism>
<accession>A0A4D7JJY6</accession>
<feature type="domain" description="Glycosyltransferase subfamily 4-like N-terminal" evidence="3">
    <location>
        <begin position="13"/>
        <end position="175"/>
    </location>
</feature>
<dbReference type="RefSeq" id="WP_137091508.1">
    <property type="nucleotide sequence ID" value="NZ_CP028923.1"/>
</dbReference>
<dbReference type="Gene3D" id="3.40.50.2000">
    <property type="entry name" value="Glycogen Phosphorylase B"/>
    <property type="match status" value="2"/>
</dbReference>
<evidence type="ECO:0000259" key="2">
    <source>
        <dbReference type="Pfam" id="PF00534"/>
    </source>
</evidence>
<dbReference type="OrthoDB" id="9811239at2"/>
<dbReference type="Proteomes" id="UP000298616">
    <property type="component" value="Chromosome"/>
</dbReference>
<gene>
    <name evidence="4" type="ORF">DCC35_14770</name>
</gene>
<evidence type="ECO:0000256" key="1">
    <source>
        <dbReference type="ARBA" id="ARBA00022679"/>
    </source>
</evidence>
<proteinExistence type="predicted"/>
<protein>
    <submittedName>
        <fullName evidence="4">Uncharacterized protein</fullName>
    </submittedName>
</protein>
<dbReference type="InterPro" id="IPR028098">
    <property type="entry name" value="Glyco_trans_4-like_N"/>
</dbReference>
<evidence type="ECO:0000259" key="3">
    <source>
        <dbReference type="Pfam" id="PF13439"/>
    </source>
</evidence>
<evidence type="ECO:0000313" key="4">
    <source>
        <dbReference type="EMBL" id="QCK15911.1"/>
    </source>
</evidence>
<sequence>MKILFIQDSLGTGGAERSNAHLWYYLRDKGVDLKIAVLEHRQVGIEEEILKAGFDVHFVKEKGFFNQSKEIAGLIREFNPDLVHTVLFKASLRTRIAKLFTSFVHIESLVNCTYDTVRLTDSRISKKAFYFYKYLDMITGKLFTDKFIPITKVVHNHYQKELGIHPTKMKVIYRGRQENQLIQSKEELKGEVLKELDIPEDNIIITHVGRQEFQKGHLVLLNAIKSLNIKEKSKVSFLFFGREGNVSEDIKSFLKANRLGADMHWMGHRNDVAKFLAVTDIFVFPSFYEGLGGSLIEAQAAALPIICTDIPVLNEVVDKDGNALLFRKNDHLDLSDKLCHLINNEKLRAEMGKKSLQRFRSKFKIEDIHEKVFTYYQEIIDSSRR</sequence>
<name>A0A4D7JJY6_9BACT</name>
<reference evidence="4 5" key="1">
    <citation type="submission" date="2018-04" db="EMBL/GenBank/DDBJ databases">
        <title>Complete genome uncultured novel isolate.</title>
        <authorList>
            <person name="Merlino G."/>
        </authorList>
    </citation>
    <scope>NUCLEOTIDE SEQUENCE [LARGE SCALE GENOMIC DNA]</scope>
    <source>
        <strain evidence="5">R1DC9</strain>
    </source>
</reference>
<dbReference type="KEGG" id="fpf:DCC35_14770"/>
<keyword evidence="1" id="KW-0808">Transferase</keyword>
<dbReference type="Pfam" id="PF13439">
    <property type="entry name" value="Glyco_transf_4"/>
    <property type="match status" value="1"/>
</dbReference>
<dbReference type="EMBL" id="CP028923">
    <property type="protein sequence ID" value="QCK15911.1"/>
    <property type="molecule type" value="Genomic_DNA"/>
</dbReference>
<dbReference type="Pfam" id="PF00534">
    <property type="entry name" value="Glycos_transf_1"/>
    <property type="match status" value="1"/>
</dbReference>
<dbReference type="PANTHER" id="PTHR46401:SF2">
    <property type="entry name" value="GLYCOSYLTRANSFERASE WBBK-RELATED"/>
    <property type="match status" value="1"/>
</dbReference>
<keyword evidence="5" id="KW-1185">Reference proteome</keyword>
<dbReference type="GO" id="GO:0016757">
    <property type="term" value="F:glycosyltransferase activity"/>
    <property type="evidence" value="ECO:0007669"/>
    <property type="project" value="InterPro"/>
</dbReference>
<dbReference type="CDD" id="cd03801">
    <property type="entry name" value="GT4_PimA-like"/>
    <property type="match status" value="1"/>
</dbReference>
<evidence type="ECO:0000313" key="5">
    <source>
        <dbReference type="Proteomes" id="UP000298616"/>
    </source>
</evidence>